<dbReference type="InterPro" id="IPR001734">
    <property type="entry name" value="Na/solute_symporter"/>
</dbReference>
<evidence type="ECO:0000256" key="1">
    <source>
        <dbReference type="ARBA" id="ARBA00004141"/>
    </source>
</evidence>
<name>A0A9Y2JYV0_9PSEU</name>
<dbReference type="PROSITE" id="PS00456">
    <property type="entry name" value="NA_SOLUT_SYMP_1"/>
    <property type="match status" value="1"/>
</dbReference>
<dbReference type="PROSITE" id="PS50283">
    <property type="entry name" value="NA_SOLUT_SYMP_3"/>
    <property type="match status" value="1"/>
</dbReference>
<feature type="transmembrane region" description="Helical" evidence="7">
    <location>
        <begin position="289"/>
        <end position="314"/>
    </location>
</feature>
<protein>
    <submittedName>
        <fullName evidence="8">Sodium:solute symporter family protein</fullName>
    </submittedName>
</protein>
<evidence type="ECO:0000313" key="9">
    <source>
        <dbReference type="Proteomes" id="UP001239397"/>
    </source>
</evidence>
<accession>A0A9Y2JYV0</accession>
<dbReference type="InterPro" id="IPR038377">
    <property type="entry name" value="Na/Glc_symporter_sf"/>
</dbReference>
<dbReference type="KEGG" id="amog:QRX60_20720"/>
<proteinExistence type="inferred from homology"/>
<comment type="subcellular location">
    <subcellularLocation>
        <location evidence="1">Membrane</location>
        <topology evidence="1">Multi-pass membrane protein</topology>
    </subcellularLocation>
</comment>
<evidence type="ECO:0000256" key="7">
    <source>
        <dbReference type="SAM" id="Phobius"/>
    </source>
</evidence>
<feature type="transmembrane region" description="Helical" evidence="7">
    <location>
        <begin position="490"/>
        <end position="510"/>
    </location>
</feature>
<dbReference type="NCBIfam" id="TIGR00813">
    <property type="entry name" value="sss"/>
    <property type="match status" value="1"/>
</dbReference>
<evidence type="ECO:0000256" key="2">
    <source>
        <dbReference type="ARBA" id="ARBA00006434"/>
    </source>
</evidence>
<feature type="transmembrane region" description="Helical" evidence="7">
    <location>
        <begin position="47"/>
        <end position="68"/>
    </location>
</feature>
<dbReference type="InterPro" id="IPR018212">
    <property type="entry name" value="Na/solute_symporter_CS"/>
</dbReference>
<sequence>MLVLADANLRLDASAIDYIELAFYFVLVLGIGYLARRQVSSSLDFFLSGRSLPAWVTGLAFISANLGAVEVMGMSANGAQYGLPTVHYFWIGAIPAMLFLGIVMMPFYYGSKVRSVPEFMRRRFGKPAHLVNGVSFAAAQILIAGANLFLLASVVNLLLGWPLWVSIIIAAVIVLSYTALGGLSAAIYNEVLQFFVIVIALVPLTIIGLVKVGGWQGLVDKVTNSPGGTAQLHSWPGDNLTGFGNNILSILGIVFGLGFVLSFGYWTTNFVEVQRAMASKSMSAARRTPIIGAFPKMLVPFIVIIPGMIAAVTVSEYVKDKQVLLDGGKAESGVTFNNALLLLMRDLLPNGMLGIAIAGLLASFMAGMAANLSSFNTVFTYDIWQTYIKKDKPDGYYLRLGRVVTSVGTILAIGTAFIASNSGNILNYLQDLFSFFNAPLFATFILGMFWKRMTPHAGWSGLVLGTASAITVWGLSQAGVIGLSGQGTSFVAAGTAFVVDIVVSVVVSLATKPKPDEELVGLVYSLTPKETRKHDDTGENAGWYRRPGLLAGIVLILTIALNAIF</sequence>
<dbReference type="Gene3D" id="1.20.1730.10">
    <property type="entry name" value="Sodium/glucose cotransporter"/>
    <property type="match status" value="1"/>
</dbReference>
<dbReference type="GO" id="GO:0005412">
    <property type="term" value="F:D-glucose:sodium symporter activity"/>
    <property type="evidence" value="ECO:0007669"/>
    <property type="project" value="TreeGrafter"/>
</dbReference>
<feature type="transmembrane region" description="Helical" evidence="7">
    <location>
        <begin position="548"/>
        <end position="564"/>
    </location>
</feature>
<feature type="transmembrane region" description="Helical" evidence="7">
    <location>
        <begin position="432"/>
        <end position="450"/>
    </location>
</feature>
<feature type="transmembrane region" description="Helical" evidence="7">
    <location>
        <begin position="88"/>
        <end position="109"/>
    </location>
</feature>
<dbReference type="Pfam" id="PF00474">
    <property type="entry name" value="SSF"/>
    <property type="match status" value="1"/>
</dbReference>
<keyword evidence="3 7" id="KW-0812">Transmembrane</keyword>
<evidence type="ECO:0000256" key="6">
    <source>
        <dbReference type="RuleBase" id="RU362091"/>
    </source>
</evidence>
<dbReference type="AlphaFoldDB" id="A0A9Y2JYV0"/>
<comment type="similarity">
    <text evidence="2 6">Belongs to the sodium:solute symporter (SSF) (TC 2.A.21) family.</text>
</comment>
<gene>
    <name evidence="8" type="ORF">QRX60_20720</name>
</gene>
<evidence type="ECO:0000256" key="3">
    <source>
        <dbReference type="ARBA" id="ARBA00022692"/>
    </source>
</evidence>
<dbReference type="PANTHER" id="PTHR11819:SF195">
    <property type="entry name" value="SODIUM_GLUCOSE COTRANSPORTER 4"/>
    <property type="match status" value="1"/>
</dbReference>
<keyword evidence="5 7" id="KW-0472">Membrane</keyword>
<keyword evidence="9" id="KW-1185">Reference proteome</keyword>
<evidence type="ECO:0000256" key="4">
    <source>
        <dbReference type="ARBA" id="ARBA00022989"/>
    </source>
</evidence>
<feature type="transmembrane region" description="Helical" evidence="7">
    <location>
        <begin position="247"/>
        <end position="268"/>
    </location>
</feature>
<dbReference type="RefSeq" id="WP_286002407.1">
    <property type="nucleotide sequence ID" value="NZ_CP127295.1"/>
</dbReference>
<feature type="transmembrane region" description="Helical" evidence="7">
    <location>
        <begin position="161"/>
        <end position="180"/>
    </location>
</feature>
<feature type="transmembrane region" description="Helical" evidence="7">
    <location>
        <begin position="462"/>
        <end position="484"/>
    </location>
</feature>
<keyword evidence="4 7" id="KW-1133">Transmembrane helix</keyword>
<feature type="transmembrane region" description="Helical" evidence="7">
    <location>
        <begin position="130"/>
        <end position="155"/>
    </location>
</feature>
<dbReference type="GO" id="GO:0005886">
    <property type="term" value="C:plasma membrane"/>
    <property type="evidence" value="ECO:0007669"/>
    <property type="project" value="TreeGrafter"/>
</dbReference>
<organism evidence="8 9">
    <name type="scientific">Amycolatopsis mongoliensis</name>
    <dbReference type="NCBI Taxonomy" id="715475"/>
    <lineage>
        <taxon>Bacteria</taxon>
        <taxon>Bacillati</taxon>
        <taxon>Actinomycetota</taxon>
        <taxon>Actinomycetes</taxon>
        <taxon>Pseudonocardiales</taxon>
        <taxon>Pseudonocardiaceae</taxon>
        <taxon>Amycolatopsis</taxon>
    </lineage>
</organism>
<dbReference type="Proteomes" id="UP001239397">
    <property type="component" value="Chromosome"/>
</dbReference>
<feature type="transmembrane region" description="Helical" evidence="7">
    <location>
        <begin position="192"/>
        <end position="210"/>
    </location>
</feature>
<dbReference type="PANTHER" id="PTHR11819">
    <property type="entry name" value="SOLUTE CARRIER FAMILY 5"/>
    <property type="match status" value="1"/>
</dbReference>
<evidence type="ECO:0000256" key="5">
    <source>
        <dbReference type="ARBA" id="ARBA00023136"/>
    </source>
</evidence>
<feature type="transmembrane region" description="Helical" evidence="7">
    <location>
        <begin position="15"/>
        <end position="35"/>
    </location>
</feature>
<feature type="transmembrane region" description="Helical" evidence="7">
    <location>
        <begin position="352"/>
        <end position="379"/>
    </location>
</feature>
<evidence type="ECO:0000313" key="8">
    <source>
        <dbReference type="EMBL" id="WIY06141.1"/>
    </source>
</evidence>
<dbReference type="CDD" id="cd11478">
    <property type="entry name" value="SLC5sbd_u2"/>
    <property type="match status" value="1"/>
</dbReference>
<dbReference type="EMBL" id="CP127295">
    <property type="protein sequence ID" value="WIY06141.1"/>
    <property type="molecule type" value="Genomic_DNA"/>
</dbReference>
<reference evidence="8 9" key="1">
    <citation type="submission" date="2023-06" db="EMBL/GenBank/DDBJ databases">
        <authorList>
            <person name="Oyuntsetseg B."/>
            <person name="Kim S.B."/>
        </authorList>
    </citation>
    <scope>NUCLEOTIDE SEQUENCE [LARGE SCALE GENOMIC DNA]</scope>
    <source>
        <strain evidence="8 9">4-36</strain>
    </source>
</reference>
<feature type="transmembrane region" description="Helical" evidence="7">
    <location>
        <begin position="400"/>
        <end position="420"/>
    </location>
</feature>